<dbReference type="FunFam" id="3.40.605.10:FF:000007">
    <property type="entry name" value="NAD/NADP-dependent betaine aldehyde dehydrogenase"/>
    <property type="match status" value="1"/>
</dbReference>
<evidence type="ECO:0000256" key="7">
    <source>
        <dbReference type="PROSITE-ProRule" id="PRU10007"/>
    </source>
</evidence>
<organism evidence="10 11">
    <name type="scientific">Cytobacillus oceanisediminis</name>
    <dbReference type="NCBI Taxonomy" id="665099"/>
    <lineage>
        <taxon>Bacteria</taxon>
        <taxon>Bacillati</taxon>
        <taxon>Bacillota</taxon>
        <taxon>Bacilli</taxon>
        <taxon>Bacillales</taxon>
        <taxon>Bacillaceae</taxon>
        <taxon>Cytobacillus</taxon>
    </lineage>
</organism>
<name>A0A2V2ZYW8_9BACI</name>
<comment type="caution">
    <text evidence="10">The sequence shown here is derived from an EMBL/GenBank/DDBJ whole genome shotgun (WGS) entry which is preliminary data.</text>
</comment>
<dbReference type="SUPFAM" id="SSF53720">
    <property type="entry name" value="ALDH-like"/>
    <property type="match status" value="1"/>
</dbReference>
<comment type="function">
    <text evidence="4">Part of the sulfo-TAL (or sulfo-SFT) pathway, a D-sulfoquinovose degradation pathway that produces sulfolactate (SL). Catalyzes the oxidation of 3-sulfolactaldehyde (SLA) to sulfolactate (SL).</text>
</comment>
<dbReference type="InterPro" id="IPR016163">
    <property type="entry name" value="Ald_DH_C"/>
</dbReference>
<dbReference type="InterPro" id="IPR016161">
    <property type="entry name" value="Ald_DH/histidinol_DH"/>
</dbReference>
<dbReference type="PROSITE" id="PS00687">
    <property type="entry name" value="ALDEHYDE_DEHYDR_GLU"/>
    <property type="match status" value="1"/>
</dbReference>
<evidence type="ECO:0000313" key="11">
    <source>
        <dbReference type="Proteomes" id="UP000247150"/>
    </source>
</evidence>
<comment type="similarity">
    <text evidence="1 8">Belongs to the aldehyde dehydrogenase family.</text>
</comment>
<dbReference type="InterPro" id="IPR016160">
    <property type="entry name" value="Ald_DH_CS_CYS"/>
</dbReference>
<dbReference type="EMBL" id="QGTW01000004">
    <property type="protein sequence ID" value="PWW29689.1"/>
    <property type="molecule type" value="Genomic_DNA"/>
</dbReference>
<accession>A0A2V2ZYW8</accession>
<dbReference type="Proteomes" id="UP000247150">
    <property type="component" value="Unassembled WGS sequence"/>
</dbReference>
<dbReference type="InterPro" id="IPR015590">
    <property type="entry name" value="Aldehyde_DH_dom"/>
</dbReference>
<sequence>MYENVKAELEKADLYIDGNWVCDPDQSYFDSVDPSTLELAGVCASASVAQIDLAVDASKRAFKTWRKTPVSVRADYLWKAANAFEKKKMEIAEMMTKEMGKVLGESLGEVNVVIETCKYMAGEGRRLFGESVPSGSPDRNILMIREPLGVVACITPWNFPVALAGYKILAALITGNTVVWKPASETALSAKLFTEVFDEIGLPPGVLNLIMGSGRTVGEKLSMHKHVNGVSFTGSTSVGCKLSELCSKTLKRISLELGGKNAVIVLEDADLDKAAEAIVKSAFTTTGQRCTAASRVIVQKNIASELLNKVVNLTKSLKIGNGLNEDSDIGPLVNKNQLKIVEEYVQIAAEEGGTIVYGGNRVHGLKGYFYEPTIVSNVRPHHRIAQEEIFGPILAFIEVDSFEEAIEVNNDTVYGLSTSIFTNNLKLANMGARDVESGLVYINNGTSNAELGVAFGGMKQSGNGHREVSYHAFDVMTEWKSIYTSY</sequence>
<comment type="catalytic activity">
    <reaction evidence="3">
        <text>(2S)-3-sulfolactaldehyde + NAD(+) + H2O = (2S)-3-sulfolactate + NADH + 2 H(+)</text>
        <dbReference type="Rhea" id="RHEA:47932"/>
        <dbReference type="ChEBI" id="CHEBI:15377"/>
        <dbReference type="ChEBI" id="CHEBI:15378"/>
        <dbReference type="ChEBI" id="CHEBI:57540"/>
        <dbReference type="ChEBI" id="CHEBI:57945"/>
        <dbReference type="ChEBI" id="CHEBI:61289"/>
        <dbReference type="ChEBI" id="CHEBI:90109"/>
        <dbReference type="EC" id="1.2.1.97"/>
    </reaction>
    <physiologicalReaction direction="left-to-right" evidence="3">
        <dbReference type="Rhea" id="RHEA:47933"/>
    </physiologicalReaction>
</comment>
<dbReference type="InterPro" id="IPR016162">
    <property type="entry name" value="Ald_DH_N"/>
</dbReference>
<dbReference type="InterPro" id="IPR029510">
    <property type="entry name" value="Ald_DH_CS_GLU"/>
</dbReference>
<dbReference type="EC" id="1.2.1.97" evidence="5"/>
<reference evidence="10 11" key="1">
    <citation type="submission" date="2018-05" db="EMBL/GenBank/DDBJ databases">
        <title>Freshwater and sediment microbial communities from various areas in North America, analyzing microbe dynamics in response to fracking.</title>
        <authorList>
            <person name="Lamendella R."/>
        </authorList>
    </citation>
    <scope>NUCLEOTIDE SEQUENCE [LARGE SCALE GENOMIC DNA]</scope>
    <source>
        <strain evidence="10 11">15_TX</strain>
    </source>
</reference>
<evidence type="ECO:0000256" key="4">
    <source>
        <dbReference type="ARBA" id="ARBA00054572"/>
    </source>
</evidence>
<dbReference type="Pfam" id="PF00171">
    <property type="entry name" value="Aldedh"/>
    <property type="match status" value="1"/>
</dbReference>
<feature type="active site" evidence="7">
    <location>
        <position position="256"/>
    </location>
</feature>
<evidence type="ECO:0000256" key="8">
    <source>
        <dbReference type="RuleBase" id="RU003345"/>
    </source>
</evidence>
<dbReference type="RefSeq" id="WP_110064736.1">
    <property type="nucleotide sequence ID" value="NZ_QGTW01000004.1"/>
</dbReference>
<evidence type="ECO:0000256" key="3">
    <source>
        <dbReference type="ARBA" id="ARBA00050326"/>
    </source>
</evidence>
<dbReference type="Gene3D" id="3.40.309.10">
    <property type="entry name" value="Aldehyde Dehydrogenase, Chain A, domain 2"/>
    <property type="match status" value="1"/>
</dbReference>
<evidence type="ECO:0000256" key="1">
    <source>
        <dbReference type="ARBA" id="ARBA00009986"/>
    </source>
</evidence>
<evidence type="ECO:0000256" key="5">
    <source>
        <dbReference type="ARBA" id="ARBA00066984"/>
    </source>
</evidence>
<dbReference type="FunFam" id="3.40.309.10:FF:000009">
    <property type="entry name" value="Aldehyde dehydrogenase A"/>
    <property type="match status" value="1"/>
</dbReference>
<evidence type="ECO:0000313" key="10">
    <source>
        <dbReference type="EMBL" id="PWW29689.1"/>
    </source>
</evidence>
<proteinExistence type="inferred from homology"/>
<dbReference type="PROSITE" id="PS00070">
    <property type="entry name" value="ALDEHYDE_DEHYDR_CYS"/>
    <property type="match status" value="1"/>
</dbReference>
<evidence type="ECO:0000259" key="9">
    <source>
        <dbReference type="Pfam" id="PF00171"/>
    </source>
</evidence>
<evidence type="ECO:0000256" key="6">
    <source>
        <dbReference type="ARBA" id="ARBA00067277"/>
    </source>
</evidence>
<dbReference type="Gene3D" id="3.40.605.10">
    <property type="entry name" value="Aldehyde Dehydrogenase, Chain A, domain 1"/>
    <property type="match status" value="1"/>
</dbReference>
<feature type="domain" description="Aldehyde dehydrogenase" evidence="9">
    <location>
        <begin position="25"/>
        <end position="482"/>
    </location>
</feature>
<dbReference type="PANTHER" id="PTHR11699">
    <property type="entry name" value="ALDEHYDE DEHYDROGENASE-RELATED"/>
    <property type="match status" value="1"/>
</dbReference>
<protein>
    <recommendedName>
        <fullName evidence="6">3-sulfolactaldehyde dehydrogenase</fullName>
        <ecNumber evidence="5">1.2.1.97</ecNumber>
    </recommendedName>
</protein>
<keyword evidence="2 8" id="KW-0560">Oxidoreductase</keyword>
<dbReference type="OrthoDB" id="9762913at2"/>
<dbReference type="AlphaFoldDB" id="A0A2V2ZYW8"/>
<gene>
    <name evidence="10" type="ORF">DFO73_104332</name>
</gene>
<evidence type="ECO:0000256" key="2">
    <source>
        <dbReference type="ARBA" id="ARBA00023002"/>
    </source>
</evidence>
<dbReference type="GO" id="GO:0016620">
    <property type="term" value="F:oxidoreductase activity, acting on the aldehyde or oxo group of donors, NAD or NADP as acceptor"/>
    <property type="evidence" value="ECO:0007669"/>
    <property type="project" value="InterPro"/>
</dbReference>